<dbReference type="Proteomes" id="UP000261560">
    <property type="component" value="Unplaced"/>
</dbReference>
<evidence type="ECO:0000313" key="3">
    <source>
        <dbReference type="Ensembl" id="ENSOMEP00000007915.1"/>
    </source>
</evidence>
<feature type="domain" description="Integrase catalytic" evidence="2">
    <location>
        <begin position="37"/>
        <end position="187"/>
    </location>
</feature>
<reference evidence="3" key="1">
    <citation type="submission" date="2025-08" db="UniProtKB">
        <authorList>
            <consortium name="Ensembl"/>
        </authorList>
    </citation>
    <scope>IDENTIFICATION</scope>
</reference>
<reference evidence="3" key="2">
    <citation type="submission" date="2025-09" db="UniProtKB">
        <authorList>
            <consortium name="Ensembl"/>
        </authorList>
    </citation>
    <scope>IDENTIFICATION</scope>
</reference>
<dbReference type="PROSITE" id="PS50994">
    <property type="entry name" value="INTEGRASE"/>
    <property type="match status" value="1"/>
</dbReference>
<protein>
    <recommendedName>
        <fullName evidence="2">Integrase catalytic domain-containing protein</fullName>
    </recommendedName>
</protein>
<dbReference type="SUPFAM" id="SSF53098">
    <property type="entry name" value="Ribonuclease H-like"/>
    <property type="match status" value="1"/>
</dbReference>
<dbReference type="PANTHER" id="PTHR37984:SF13">
    <property type="entry name" value="RIBONUCLEASE H"/>
    <property type="match status" value="1"/>
</dbReference>
<accession>A0A3B3BR08</accession>
<dbReference type="Gene3D" id="3.30.420.10">
    <property type="entry name" value="Ribonuclease H-like superfamily/Ribonuclease H"/>
    <property type="match status" value="1"/>
</dbReference>
<dbReference type="InterPro" id="IPR036397">
    <property type="entry name" value="RNaseH_sf"/>
</dbReference>
<dbReference type="InterPro" id="IPR050951">
    <property type="entry name" value="Retrovirus_Pol_polyprotein"/>
</dbReference>
<dbReference type="InterPro" id="IPR001584">
    <property type="entry name" value="Integrase_cat-core"/>
</dbReference>
<dbReference type="PANTHER" id="PTHR37984">
    <property type="entry name" value="PROTEIN CBG26694"/>
    <property type="match status" value="1"/>
</dbReference>
<organism evidence="3 4">
    <name type="scientific">Oryzias melastigma</name>
    <name type="common">Marine medaka</name>
    <dbReference type="NCBI Taxonomy" id="30732"/>
    <lineage>
        <taxon>Eukaryota</taxon>
        <taxon>Metazoa</taxon>
        <taxon>Chordata</taxon>
        <taxon>Craniata</taxon>
        <taxon>Vertebrata</taxon>
        <taxon>Euteleostomi</taxon>
        <taxon>Actinopterygii</taxon>
        <taxon>Neopterygii</taxon>
        <taxon>Teleostei</taxon>
        <taxon>Neoteleostei</taxon>
        <taxon>Acanthomorphata</taxon>
        <taxon>Ovalentaria</taxon>
        <taxon>Atherinomorphae</taxon>
        <taxon>Beloniformes</taxon>
        <taxon>Adrianichthyidae</taxon>
        <taxon>Oryziinae</taxon>
        <taxon>Oryzias</taxon>
    </lineage>
</organism>
<dbReference type="FunFam" id="3.30.420.10:FF:000063">
    <property type="entry name" value="Retrovirus-related Pol polyprotein from transposon 297-like Protein"/>
    <property type="match status" value="1"/>
</dbReference>
<dbReference type="Pfam" id="PF00665">
    <property type="entry name" value="rve"/>
    <property type="match status" value="1"/>
</dbReference>
<dbReference type="OMA" id="RMATHTS"/>
<evidence type="ECO:0000256" key="1">
    <source>
        <dbReference type="SAM" id="MobiDB-lite"/>
    </source>
</evidence>
<dbReference type="GO" id="GO:0003676">
    <property type="term" value="F:nucleic acid binding"/>
    <property type="evidence" value="ECO:0007669"/>
    <property type="project" value="InterPro"/>
</dbReference>
<name>A0A3B3BR08_ORYME</name>
<feature type="compositionally biased region" description="Basic and acidic residues" evidence="1">
    <location>
        <begin position="295"/>
        <end position="317"/>
    </location>
</feature>
<evidence type="ECO:0000313" key="4">
    <source>
        <dbReference type="Proteomes" id="UP000261560"/>
    </source>
</evidence>
<dbReference type="Ensembl" id="ENSOMET00000003318.1">
    <property type="protein sequence ID" value="ENSOMEP00000007915.1"/>
    <property type="gene ID" value="ENSOMEG00000009056.1"/>
</dbReference>
<keyword evidence="4" id="KW-1185">Reference proteome</keyword>
<evidence type="ECO:0000259" key="2">
    <source>
        <dbReference type="PROSITE" id="PS50994"/>
    </source>
</evidence>
<dbReference type="AlphaFoldDB" id="A0A3B3BR08"/>
<dbReference type="STRING" id="30732.ENSOMEP00000007915"/>
<proteinExistence type="predicted"/>
<dbReference type="GO" id="GO:0015074">
    <property type="term" value="P:DNA integration"/>
    <property type="evidence" value="ECO:0007669"/>
    <property type="project" value="InterPro"/>
</dbReference>
<dbReference type="GeneTree" id="ENSGT00940000175143"/>
<sequence length="344" mass="39088">MVATHGLGYRKKKLKTCTVCQDQRKAPEHAPLHPWEWPDKPWRRLHIDYAGPFMGKIFLIVVDAHSKWLDVYPVASATAAATVESLRSSFSTHGIPEMIVSDNAPCFVSERFQEFVTRNGITHVTAAPYHPSSNGLAERAVQTFKELMKKSKGETLETKVNRALFSYRIIPQTATGRSPAELMMGRKLRCLLDFVHPDLKDRVARKQAKQKEHHDKHNRQRIFEAGDLVYTRNYTSGPQWIPGLIEEMTGPVSYRVVLGNRRHVDQLFCRTEPESPGVVSTEAEIEDIEMLPSSEGERLSVEKCSESEGVESGRDSGSEQNNDLDVRRSQRPRKPPAYMKDYVM</sequence>
<dbReference type="PaxDb" id="30732-ENSOMEP00000007915"/>
<dbReference type="InterPro" id="IPR012337">
    <property type="entry name" value="RNaseH-like_sf"/>
</dbReference>
<feature type="region of interest" description="Disordered" evidence="1">
    <location>
        <begin position="291"/>
        <end position="344"/>
    </location>
</feature>